<dbReference type="Proteomes" id="UP001470809">
    <property type="component" value="Chromosome"/>
</dbReference>
<keyword evidence="3" id="KW-1185">Reference proteome</keyword>
<name>A0AAN0MF64_9RHOB</name>
<dbReference type="EMBL" id="CP151767">
    <property type="protein sequence ID" value="WZU68663.2"/>
    <property type="molecule type" value="Genomic_DNA"/>
</dbReference>
<dbReference type="RefSeq" id="WP_373635781.1">
    <property type="nucleotide sequence ID" value="NZ_CP151767.2"/>
</dbReference>
<accession>A0AAN0MF64</accession>
<evidence type="ECO:0008006" key="4">
    <source>
        <dbReference type="Google" id="ProtNLM"/>
    </source>
</evidence>
<keyword evidence="1" id="KW-0732">Signal</keyword>
<feature type="chain" id="PRO_5045470531" description="Transferrin-binding protein B C-lobe/N-lobe beta barrel domain-containing protein" evidence="1">
    <location>
        <begin position="18"/>
        <end position="206"/>
    </location>
</feature>
<reference evidence="2" key="1">
    <citation type="submission" date="2024-08" db="EMBL/GenBank/DDBJ databases">
        <title>Phylogenomic analyses of a clade within the roseobacter group suggest taxonomic reassignments of species of the genera Aestuariivita, Citreicella, Loktanella, Nautella, Pelagibaca, Ruegeria, Thalassobius, Thiobacimonas and Tropicibacter, and the proposal o.</title>
        <authorList>
            <person name="Jeon C.O."/>
        </authorList>
    </citation>
    <scope>NUCLEOTIDE SEQUENCE</scope>
    <source>
        <strain evidence="2">SS1-5</strain>
    </source>
</reference>
<evidence type="ECO:0000313" key="2">
    <source>
        <dbReference type="EMBL" id="WZU68663.2"/>
    </source>
</evidence>
<protein>
    <recommendedName>
        <fullName evidence="4">Transferrin-binding protein B C-lobe/N-lobe beta barrel domain-containing protein</fullName>
    </recommendedName>
</protein>
<evidence type="ECO:0000256" key="1">
    <source>
        <dbReference type="SAM" id="SignalP"/>
    </source>
</evidence>
<dbReference type="AlphaFoldDB" id="A0AAN0MF64"/>
<dbReference type="KEGG" id="yrh:AABB31_07235"/>
<organism evidence="2 3">
    <name type="scientific">Yoonia rhodophyticola</name>
    <dbReference type="NCBI Taxonomy" id="3137370"/>
    <lineage>
        <taxon>Bacteria</taxon>
        <taxon>Pseudomonadati</taxon>
        <taxon>Pseudomonadota</taxon>
        <taxon>Alphaproteobacteria</taxon>
        <taxon>Rhodobacterales</taxon>
        <taxon>Paracoccaceae</taxon>
        <taxon>Yoonia</taxon>
    </lineage>
</organism>
<gene>
    <name evidence="2" type="ORF">AABB31_07235</name>
</gene>
<sequence>MMLTRIFAGVVTLSALAACDPVNDFRGIGAGTVPVAQSAALDPAGNLPDPGFGSTGVSGNVADLAEIDGALTGYRFAYGRLDGTDQFLGQAGFASTSSVGAALVSGDVTYTGTYNLALIGEVEQIRDGNITLLASLLDNTLTGSAGGLVVNGTFGATTALDGTVSFGGVTADLDGAIGAERVVGAFAGDSASQVLVGGIVAAAPPP</sequence>
<dbReference type="PROSITE" id="PS51257">
    <property type="entry name" value="PROKAR_LIPOPROTEIN"/>
    <property type="match status" value="1"/>
</dbReference>
<evidence type="ECO:0000313" key="3">
    <source>
        <dbReference type="Proteomes" id="UP001470809"/>
    </source>
</evidence>
<feature type="signal peptide" evidence="1">
    <location>
        <begin position="1"/>
        <end position="17"/>
    </location>
</feature>
<proteinExistence type="predicted"/>